<keyword evidence="3" id="KW-1185">Reference proteome</keyword>
<name>A0AAD8AWH1_BIOPF</name>
<reference evidence="2" key="2">
    <citation type="submission" date="2023-04" db="EMBL/GenBank/DDBJ databases">
        <authorList>
            <person name="Bu L."/>
            <person name="Lu L."/>
            <person name="Laidemitt M.R."/>
            <person name="Zhang S.M."/>
            <person name="Mutuku M."/>
            <person name="Mkoji G."/>
            <person name="Steinauer M."/>
            <person name="Loker E.S."/>
        </authorList>
    </citation>
    <scope>NUCLEOTIDE SEQUENCE</scope>
    <source>
        <strain evidence="2">KasaAsao</strain>
        <tissue evidence="2">Whole Snail</tissue>
    </source>
</reference>
<proteinExistence type="predicted"/>
<evidence type="ECO:0000313" key="2">
    <source>
        <dbReference type="EMBL" id="KAK0042984.1"/>
    </source>
</evidence>
<accession>A0AAD8AWH1</accession>
<keyword evidence="1" id="KW-0472">Membrane</keyword>
<organism evidence="2 3">
    <name type="scientific">Biomphalaria pfeifferi</name>
    <name type="common">Bloodfluke planorb</name>
    <name type="synonym">Freshwater snail</name>
    <dbReference type="NCBI Taxonomy" id="112525"/>
    <lineage>
        <taxon>Eukaryota</taxon>
        <taxon>Metazoa</taxon>
        <taxon>Spiralia</taxon>
        <taxon>Lophotrochozoa</taxon>
        <taxon>Mollusca</taxon>
        <taxon>Gastropoda</taxon>
        <taxon>Heterobranchia</taxon>
        <taxon>Euthyneura</taxon>
        <taxon>Panpulmonata</taxon>
        <taxon>Hygrophila</taxon>
        <taxon>Lymnaeoidea</taxon>
        <taxon>Planorbidae</taxon>
        <taxon>Biomphalaria</taxon>
    </lineage>
</organism>
<sequence length="75" mass="8365">MADTEDKAEGVTALFWIVLGGFVDEIIHTFTRSIPVIGFFAMIVSFCVYLEYRKQMSESQRLSFGSTSTSSADLD</sequence>
<keyword evidence="1" id="KW-0812">Transmembrane</keyword>
<evidence type="ECO:0000256" key="1">
    <source>
        <dbReference type="SAM" id="Phobius"/>
    </source>
</evidence>
<feature type="transmembrane region" description="Helical" evidence="1">
    <location>
        <begin position="34"/>
        <end position="52"/>
    </location>
</feature>
<evidence type="ECO:0000313" key="3">
    <source>
        <dbReference type="Proteomes" id="UP001233172"/>
    </source>
</evidence>
<dbReference type="Proteomes" id="UP001233172">
    <property type="component" value="Unassembled WGS sequence"/>
</dbReference>
<reference evidence="2" key="1">
    <citation type="journal article" date="2023" name="PLoS Negl. Trop. Dis.">
        <title>A genome sequence for Biomphalaria pfeifferi, the major vector snail for the human-infecting parasite Schistosoma mansoni.</title>
        <authorList>
            <person name="Bu L."/>
            <person name="Lu L."/>
            <person name="Laidemitt M.R."/>
            <person name="Zhang S.M."/>
            <person name="Mutuku M."/>
            <person name="Mkoji G."/>
            <person name="Steinauer M."/>
            <person name="Loker E.S."/>
        </authorList>
    </citation>
    <scope>NUCLEOTIDE SEQUENCE</scope>
    <source>
        <strain evidence="2">KasaAsao</strain>
    </source>
</reference>
<protein>
    <submittedName>
        <fullName evidence="2">Uncharacterized protein</fullName>
    </submittedName>
</protein>
<dbReference type="EMBL" id="JASAOG010000227">
    <property type="protein sequence ID" value="KAK0042984.1"/>
    <property type="molecule type" value="Genomic_DNA"/>
</dbReference>
<gene>
    <name evidence="2" type="ORF">Bpfe_027566</name>
</gene>
<keyword evidence="1" id="KW-1133">Transmembrane helix</keyword>
<comment type="caution">
    <text evidence="2">The sequence shown here is derived from an EMBL/GenBank/DDBJ whole genome shotgun (WGS) entry which is preliminary data.</text>
</comment>
<dbReference type="AlphaFoldDB" id="A0AAD8AWH1"/>